<evidence type="ECO:0000313" key="3">
    <source>
        <dbReference type="EMBL" id="PVX51836.1"/>
    </source>
</evidence>
<comment type="caution">
    <text evidence="3">The sequence shown here is derived from an EMBL/GenBank/DDBJ whole genome shotgun (WGS) entry which is preliminary data.</text>
</comment>
<proteinExistence type="predicted"/>
<protein>
    <submittedName>
        <fullName evidence="3">Glycosyltransferase involved in cell wall biosynthesis</fullName>
    </submittedName>
</protein>
<dbReference type="RefSeq" id="WP_116495412.1">
    <property type="nucleotide sequence ID" value="NZ_QENZ01000003.1"/>
</dbReference>
<feature type="domain" description="Glycosyltransferase 2-like" evidence="2">
    <location>
        <begin position="6"/>
        <end position="132"/>
    </location>
</feature>
<reference evidence="3 4" key="1">
    <citation type="submission" date="2018-05" db="EMBL/GenBank/DDBJ databases">
        <title>Genomic Encyclopedia of Type Strains, Phase IV (KMG-IV): sequencing the most valuable type-strain genomes for metagenomic binning, comparative biology and taxonomic classification.</title>
        <authorList>
            <person name="Goeker M."/>
        </authorList>
    </citation>
    <scope>NUCLEOTIDE SEQUENCE [LARGE SCALE GENOMIC DNA]</scope>
    <source>
        <strain evidence="3 4">DSM 28579</strain>
    </source>
</reference>
<sequence>MTPKVSIIIPAYNVEKYIAECLRSVLAQTFSAWEALVIDDGSSDDTLEVIRTFNDIRIKSFTQENIGLSATRNQGVKMAEGKYVLFLDSDDRLQKETIEKCYSLIEKYNLDAVTFDGYDFIEKNGTEEILEGGYFDRSKKLEEKIYSGQEFLKREVFQKSVVVSAPFYFVKKEKLVEVLFVKGLLHEDVLFHYQLMPLLDNIYYLPKKFYQRRLRENSIVHTTASLKSIESYQKIISYLQKRYFHVESNQKKLYRKIIEKNMLQVGKLGKRFFFSKNANKKQGFRILKDILNQGSFKIIFLKYIYFLMGAIYYVFADIKSFVK</sequence>
<dbReference type="GO" id="GO:0016758">
    <property type="term" value="F:hexosyltransferase activity"/>
    <property type="evidence" value="ECO:0007669"/>
    <property type="project" value="UniProtKB-ARBA"/>
</dbReference>
<evidence type="ECO:0000256" key="1">
    <source>
        <dbReference type="SAM" id="Phobius"/>
    </source>
</evidence>
<dbReference type="InterPro" id="IPR001173">
    <property type="entry name" value="Glyco_trans_2-like"/>
</dbReference>
<dbReference type="PANTHER" id="PTHR22916:SF3">
    <property type="entry name" value="UDP-GLCNAC:BETAGAL BETA-1,3-N-ACETYLGLUCOSAMINYLTRANSFERASE-LIKE PROTEIN 1"/>
    <property type="match status" value="1"/>
</dbReference>
<evidence type="ECO:0000313" key="4">
    <source>
        <dbReference type="Proteomes" id="UP000251835"/>
    </source>
</evidence>
<evidence type="ECO:0000259" key="2">
    <source>
        <dbReference type="Pfam" id="PF00535"/>
    </source>
</evidence>
<dbReference type="Pfam" id="PF00535">
    <property type="entry name" value="Glycos_transf_2"/>
    <property type="match status" value="1"/>
</dbReference>
<keyword evidence="1" id="KW-1133">Transmembrane helix</keyword>
<dbReference type="CDD" id="cd00761">
    <property type="entry name" value="Glyco_tranf_GTA_type"/>
    <property type="match status" value="1"/>
</dbReference>
<dbReference type="PANTHER" id="PTHR22916">
    <property type="entry name" value="GLYCOSYLTRANSFERASE"/>
    <property type="match status" value="1"/>
</dbReference>
<dbReference type="Proteomes" id="UP000251835">
    <property type="component" value="Unassembled WGS sequence"/>
</dbReference>
<dbReference type="SUPFAM" id="SSF53448">
    <property type="entry name" value="Nucleotide-diphospho-sugar transferases"/>
    <property type="match status" value="1"/>
</dbReference>
<dbReference type="AlphaFoldDB" id="A0A7L4UPZ7"/>
<keyword evidence="3" id="KW-0808">Transferase</keyword>
<dbReference type="OrthoDB" id="6307329at2"/>
<keyword evidence="1" id="KW-0472">Membrane</keyword>
<keyword evidence="1" id="KW-0812">Transmembrane</keyword>
<dbReference type="Gene3D" id="3.90.550.10">
    <property type="entry name" value="Spore Coat Polysaccharide Biosynthesis Protein SpsA, Chain A"/>
    <property type="match status" value="1"/>
</dbReference>
<gene>
    <name evidence="3" type="ORF">C7377_0126</name>
</gene>
<feature type="transmembrane region" description="Helical" evidence="1">
    <location>
        <begin position="294"/>
        <end position="315"/>
    </location>
</feature>
<organism evidence="3 4">
    <name type="scientific">Balneicella halophila</name>
    <dbReference type="NCBI Taxonomy" id="1537566"/>
    <lineage>
        <taxon>Bacteria</taxon>
        <taxon>Pseudomonadati</taxon>
        <taxon>Bacteroidota</taxon>
        <taxon>Bacteroidia</taxon>
        <taxon>Bacteroidales</taxon>
        <taxon>Balneicellaceae</taxon>
        <taxon>Balneicella</taxon>
    </lineage>
</organism>
<dbReference type="EMBL" id="QENZ01000003">
    <property type="protein sequence ID" value="PVX51836.1"/>
    <property type="molecule type" value="Genomic_DNA"/>
</dbReference>
<keyword evidence="4" id="KW-1185">Reference proteome</keyword>
<accession>A0A7L4UPZ7</accession>
<dbReference type="InterPro" id="IPR029044">
    <property type="entry name" value="Nucleotide-diphossugar_trans"/>
</dbReference>
<name>A0A7L4UPZ7_BALHA</name>